<dbReference type="AlphaFoldDB" id="A0A086ZEH0"/>
<dbReference type="RefSeq" id="WP_033520813.1">
    <property type="nucleotide sequence ID" value="NZ_JDUS01000004.1"/>
</dbReference>
<dbReference type="Proteomes" id="UP000029096">
    <property type="component" value="Unassembled WGS sequence"/>
</dbReference>
<dbReference type="OrthoDB" id="3237719at2"/>
<gene>
    <name evidence="1" type="ORF">BBOH_1651</name>
</gene>
<evidence type="ECO:0000313" key="1">
    <source>
        <dbReference type="EMBL" id="KFI44920.1"/>
    </source>
</evidence>
<proteinExistence type="predicted"/>
<sequence length="92" mass="10308">MASERVFVLDQVPQRHPNVTKDDAATAWNHCLACTPAFDKDPDRYIAIGIDGKGRYVELVVIRKPGGLWLVIHAQTPPEQDIKRRLGFGRGN</sequence>
<dbReference type="EMBL" id="JGYP01000005">
    <property type="protein sequence ID" value="KFI44920.1"/>
    <property type="molecule type" value="Genomic_DNA"/>
</dbReference>
<keyword evidence="2" id="KW-1185">Reference proteome</keyword>
<evidence type="ECO:0008006" key="3">
    <source>
        <dbReference type="Google" id="ProtNLM"/>
    </source>
</evidence>
<reference evidence="1 2" key="1">
    <citation type="submission" date="2014-03" db="EMBL/GenBank/DDBJ databases">
        <title>Genomics of Bifidobacteria.</title>
        <authorList>
            <person name="Ventura M."/>
            <person name="Milani C."/>
            <person name="Lugli G.A."/>
        </authorList>
    </citation>
    <scope>NUCLEOTIDE SEQUENCE [LARGE SCALE GENOMIC DNA]</scope>
    <source>
        <strain evidence="1 2">DSM 22767</strain>
    </source>
</reference>
<protein>
    <recommendedName>
        <fullName evidence="3">Toxin-antitoxin system, toxin component</fullName>
    </recommendedName>
</protein>
<accession>A0A086ZEH0</accession>
<name>A0A086ZEH0_9BIFI</name>
<comment type="caution">
    <text evidence="1">The sequence shown here is derived from an EMBL/GenBank/DDBJ whole genome shotgun (WGS) entry which is preliminary data.</text>
</comment>
<evidence type="ECO:0000313" key="2">
    <source>
        <dbReference type="Proteomes" id="UP000029096"/>
    </source>
</evidence>
<organism evidence="1 2">
    <name type="scientific">Bifidobacterium bohemicum DSM 22767</name>
    <dbReference type="NCBI Taxonomy" id="1437606"/>
    <lineage>
        <taxon>Bacteria</taxon>
        <taxon>Bacillati</taxon>
        <taxon>Actinomycetota</taxon>
        <taxon>Actinomycetes</taxon>
        <taxon>Bifidobacteriales</taxon>
        <taxon>Bifidobacteriaceae</taxon>
        <taxon>Bifidobacterium</taxon>
    </lineage>
</organism>
<dbReference type="eggNOG" id="ENOG5034C3X">
    <property type="taxonomic scope" value="Bacteria"/>
</dbReference>